<organism evidence="1 2">
    <name type="scientific">Roseibium sediminicola</name>
    <dbReference type="NCBI Taxonomy" id="2933272"/>
    <lineage>
        <taxon>Bacteria</taxon>
        <taxon>Pseudomonadati</taxon>
        <taxon>Pseudomonadota</taxon>
        <taxon>Alphaproteobacteria</taxon>
        <taxon>Hyphomicrobiales</taxon>
        <taxon>Stappiaceae</taxon>
        <taxon>Roseibium</taxon>
    </lineage>
</organism>
<dbReference type="PIRSF" id="PIRSF028304">
    <property type="entry name" value="UCP028304"/>
    <property type="match status" value="1"/>
</dbReference>
<accession>A0ABT0GV19</accession>
<keyword evidence="2" id="KW-1185">Reference proteome</keyword>
<proteinExistence type="predicted"/>
<dbReference type="NCBIfam" id="TIGR03359">
    <property type="entry name" value="VI_chp_6"/>
    <property type="match status" value="1"/>
</dbReference>
<sequence>MAINSYYRDELNYLKEMGRVFAKANPRLSKFLSEDPIDPDVERLMEGFAFLVGRLRQRLDAEMPEVALNLLKLVWPHYLRPVPPITHVAFKPVAESADLSTNVPRGTYIQTSPLEGTAVRFQTRCALRVLPIELTSSELENRRDSAKLTLGFRKTAGNNLRALAEGPLQLFLGASNDVSLSRQLYLQLCDRLISVDFVPAKGQPVRSTIRVEPIGFARDQATLPYPDGAFDGFRIMQEYFSCPDKFMYVRLHGLEAFADQPVDDFELVFNFRQKFANQDRITKDAIAVNTVPAINLFETEGQALHVAHDRTEYPVRSSGNRAMFSVHHVTGVTGWVQGSSRKVNYQSFESFSHDSASQEEDKLYYRTGIRPSVLGNGVDHYISFVTRLNENGLPPTETVSLQLLCSNGEHAARFGVGTVNQPTSSTPAKLQFRNITPILSEVPPPLDNQVLWTLIANLSRNYASLIDVEALKTVVGAYDFRAYIDKQAALQRELLLQNFQKFERRAVDIFRQGRPTRAYEIVLSLSETALGGEAELYLFGTVLDRFLKSYASINSLHQLTVIGTDANVIHRWKPSSGDAHLV</sequence>
<dbReference type="InterPro" id="IPR010272">
    <property type="entry name" value="T6SS_TssF"/>
</dbReference>
<dbReference type="EMBL" id="JALNMJ010000009">
    <property type="protein sequence ID" value="MCK7613277.1"/>
    <property type="molecule type" value="Genomic_DNA"/>
</dbReference>
<dbReference type="Pfam" id="PF05947">
    <property type="entry name" value="T6SS_TssF"/>
    <property type="match status" value="1"/>
</dbReference>
<dbReference type="Proteomes" id="UP001431221">
    <property type="component" value="Unassembled WGS sequence"/>
</dbReference>
<evidence type="ECO:0000313" key="2">
    <source>
        <dbReference type="Proteomes" id="UP001431221"/>
    </source>
</evidence>
<dbReference type="PANTHER" id="PTHR35370:SF1">
    <property type="entry name" value="TYPE VI SECRETION SYSTEM COMPONENT TSSF1"/>
    <property type="match status" value="1"/>
</dbReference>
<dbReference type="PANTHER" id="PTHR35370">
    <property type="entry name" value="CYTOPLASMIC PROTEIN-RELATED-RELATED"/>
    <property type="match status" value="1"/>
</dbReference>
<evidence type="ECO:0000313" key="1">
    <source>
        <dbReference type="EMBL" id="MCK7613277.1"/>
    </source>
</evidence>
<name>A0ABT0GV19_9HYPH</name>
<protein>
    <submittedName>
        <fullName evidence="1">Type VI secretion system baseplate subunit TssF</fullName>
    </submittedName>
</protein>
<gene>
    <name evidence="1" type="primary">tssF</name>
    <name evidence="1" type="ORF">M0H32_13965</name>
</gene>
<comment type="caution">
    <text evidence="1">The sequence shown here is derived from an EMBL/GenBank/DDBJ whole genome shotgun (WGS) entry which is preliminary data.</text>
</comment>
<reference evidence="1" key="1">
    <citation type="submission" date="2022-04" db="EMBL/GenBank/DDBJ databases">
        <title>Roseibium sp. CAU 1639 isolated from mud.</title>
        <authorList>
            <person name="Kim W."/>
        </authorList>
    </citation>
    <scope>NUCLEOTIDE SEQUENCE</scope>
    <source>
        <strain evidence="1">CAU 1639</strain>
    </source>
</reference>
<dbReference type="RefSeq" id="WP_248154989.1">
    <property type="nucleotide sequence ID" value="NZ_JALNMJ010000009.1"/>
</dbReference>